<reference evidence="1" key="1">
    <citation type="journal article" date="2020" name="G3 (Bethesda)">
        <title>High-Quality Assemblies for Three Invasive Social Wasps from the &lt;i&gt;Vespula&lt;/i&gt; Genus.</title>
        <authorList>
            <person name="Harrop T.W.R."/>
            <person name="Guhlin J."/>
            <person name="McLaughlin G.M."/>
            <person name="Permina E."/>
            <person name="Stockwell P."/>
            <person name="Gilligan J."/>
            <person name="Le Lec M.F."/>
            <person name="Gruber M.A.M."/>
            <person name="Quinn O."/>
            <person name="Lovegrove M."/>
            <person name="Duncan E.J."/>
            <person name="Remnant E.J."/>
            <person name="Van Eeckhoven J."/>
            <person name="Graham B."/>
            <person name="Knapp R.A."/>
            <person name="Langford K.W."/>
            <person name="Kronenberg Z."/>
            <person name="Press M.O."/>
            <person name="Eacker S.M."/>
            <person name="Wilson-Rankin E.E."/>
            <person name="Purcell J."/>
            <person name="Lester P.J."/>
            <person name="Dearden P.K."/>
        </authorList>
    </citation>
    <scope>NUCLEOTIDE SEQUENCE</scope>
    <source>
        <strain evidence="1">Marl-1</strain>
    </source>
</reference>
<evidence type="ECO:0000313" key="1">
    <source>
        <dbReference type="EMBL" id="KAF7393269.1"/>
    </source>
</evidence>
<comment type="caution">
    <text evidence="1">The sequence shown here is derived from an EMBL/GenBank/DDBJ whole genome shotgun (WGS) entry which is preliminary data.</text>
</comment>
<keyword evidence="2" id="KW-1185">Reference proteome</keyword>
<dbReference type="EMBL" id="JACSEA010000009">
    <property type="protein sequence ID" value="KAF7393269.1"/>
    <property type="molecule type" value="Genomic_DNA"/>
</dbReference>
<dbReference type="Proteomes" id="UP000614350">
    <property type="component" value="Unassembled WGS sequence"/>
</dbReference>
<name>A0A834JUM1_VESVU</name>
<accession>A0A834JUM1</accession>
<gene>
    <name evidence="1" type="ORF">HZH66_009102</name>
</gene>
<organism evidence="1 2">
    <name type="scientific">Vespula vulgaris</name>
    <name type="common">Yellow jacket</name>
    <name type="synonym">Wasp</name>
    <dbReference type="NCBI Taxonomy" id="7454"/>
    <lineage>
        <taxon>Eukaryota</taxon>
        <taxon>Metazoa</taxon>
        <taxon>Ecdysozoa</taxon>
        <taxon>Arthropoda</taxon>
        <taxon>Hexapoda</taxon>
        <taxon>Insecta</taxon>
        <taxon>Pterygota</taxon>
        <taxon>Neoptera</taxon>
        <taxon>Endopterygota</taxon>
        <taxon>Hymenoptera</taxon>
        <taxon>Apocrita</taxon>
        <taxon>Aculeata</taxon>
        <taxon>Vespoidea</taxon>
        <taxon>Vespidae</taxon>
        <taxon>Vespinae</taxon>
        <taxon>Vespula</taxon>
    </lineage>
</organism>
<evidence type="ECO:0000313" key="2">
    <source>
        <dbReference type="Proteomes" id="UP000614350"/>
    </source>
</evidence>
<protein>
    <submittedName>
        <fullName evidence="1">Uncharacterized protein</fullName>
    </submittedName>
</protein>
<sequence>MQFKLLRLLISEYNKIDTNPGFLSNEHFEILLGTVIASLCLTVEMNDRRLIEERSSIAEYVRTQQLGYSMRDYIVRTSMALARCNESVTFVVTYRANFSSVLPCDQKEEVVVTGAGFKE</sequence>
<dbReference type="AlphaFoldDB" id="A0A834JUM1"/>
<proteinExistence type="predicted"/>